<protein>
    <recommendedName>
        <fullName evidence="1">Aminoglycoside phosphotransferase domain-containing protein</fullName>
    </recommendedName>
</protein>
<gene>
    <name evidence="2" type="ORF">N7493_004401</name>
</gene>
<evidence type="ECO:0000313" key="2">
    <source>
        <dbReference type="EMBL" id="KAJ5728071.1"/>
    </source>
</evidence>
<evidence type="ECO:0000313" key="3">
    <source>
        <dbReference type="Proteomes" id="UP001215712"/>
    </source>
</evidence>
<reference evidence="2" key="1">
    <citation type="journal article" date="2023" name="IMA Fungus">
        <title>Comparative genomic study of the Penicillium genus elucidates a diverse pangenome and 15 lateral gene transfer events.</title>
        <authorList>
            <person name="Petersen C."/>
            <person name="Sorensen T."/>
            <person name="Nielsen M.R."/>
            <person name="Sondergaard T.E."/>
            <person name="Sorensen J.L."/>
            <person name="Fitzpatrick D.A."/>
            <person name="Frisvad J.C."/>
            <person name="Nielsen K.L."/>
        </authorList>
    </citation>
    <scope>NUCLEOTIDE SEQUENCE</scope>
    <source>
        <strain evidence="2">IBT 17514</strain>
    </source>
</reference>
<dbReference type="Pfam" id="PF01636">
    <property type="entry name" value="APH"/>
    <property type="match status" value="1"/>
</dbReference>
<feature type="domain" description="Aminoglycoside phosphotransferase" evidence="1">
    <location>
        <begin position="40"/>
        <end position="114"/>
    </location>
</feature>
<dbReference type="InterPro" id="IPR011009">
    <property type="entry name" value="Kinase-like_dom_sf"/>
</dbReference>
<organism evidence="2 3">
    <name type="scientific">Penicillium malachiteum</name>
    <dbReference type="NCBI Taxonomy" id="1324776"/>
    <lineage>
        <taxon>Eukaryota</taxon>
        <taxon>Fungi</taxon>
        <taxon>Dikarya</taxon>
        <taxon>Ascomycota</taxon>
        <taxon>Pezizomycotina</taxon>
        <taxon>Eurotiomycetes</taxon>
        <taxon>Eurotiomycetidae</taxon>
        <taxon>Eurotiales</taxon>
        <taxon>Aspergillaceae</taxon>
        <taxon>Penicillium</taxon>
    </lineage>
</organism>
<dbReference type="InterPro" id="IPR002575">
    <property type="entry name" value="Aminoglycoside_PTrfase"/>
</dbReference>
<dbReference type="SUPFAM" id="SSF56112">
    <property type="entry name" value="Protein kinase-like (PK-like)"/>
    <property type="match status" value="1"/>
</dbReference>
<keyword evidence="3" id="KW-1185">Reference proteome</keyword>
<evidence type="ECO:0000259" key="1">
    <source>
        <dbReference type="Pfam" id="PF01636"/>
    </source>
</evidence>
<dbReference type="AlphaFoldDB" id="A0AAD6HPE1"/>
<reference evidence="2" key="2">
    <citation type="submission" date="2023-01" db="EMBL/GenBank/DDBJ databases">
        <authorList>
            <person name="Petersen C."/>
        </authorList>
    </citation>
    <scope>NUCLEOTIDE SEQUENCE</scope>
    <source>
        <strain evidence="2">IBT 17514</strain>
    </source>
</reference>
<accession>A0AAD6HPE1</accession>
<dbReference type="EMBL" id="JAQJAN010000005">
    <property type="protein sequence ID" value="KAJ5728071.1"/>
    <property type="molecule type" value="Genomic_DNA"/>
</dbReference>
<sequence length="154" mass="17044">MEFDHLVEKKQEQKAAAWLNFGLAGTQKLRPCNLPRDIDQVKLVRYDDGPDVIVRFAALGRAIRRREKVQIEVATMRWIHKSTSIPVLEVFGSGICWAGPYIVMTFLEGVPLSQILRDPSSTGRPVLNPQISNSHFNMGCSLVALITKSGGLGG</sequence>
<dbReference type="Proteomes" id="UP001215712">
    <property type="component" value="Unassembled WGS sequence"/>
</dbReference>
<proteinExistence type="predicted"/>
<name>A0AAD6HPE1_9EURO</name>
<comment type="caution">
    <text evidence="2">The sequence shown here is derived from an EMBL/GenBank/DDBJ whole genome shotgun (WGS) entry which is preliminary data.</text>
</comment>